<evidence type="ECO:0000313" key="2">
    <source>
        <dbReference type="Proteomes" id="UP000289738"/>
    </source>
</evidence>
<accession>A0A445EFZ3</accession>
<gene>
    <name evidence="1" type="ORF">Ahy_A02g009024</name>
</gene>
<sequence length="31" mass="3276">MPFGECTVTLQDVALQLGLPVDGEAMSGLPW</sequence>
<dbReference type="Proteomes" id="UP000289738">
    <property type="component" value="Chromosome A02"/>
</dbReference>
<keyword evidence="2" id="KW-1185">Reference proteome</keyword>
<protein>
    <recommendedName>
        <fullName evidence="3">Aminotransferase-like plant mobile domain-containing protein</fullName>
    </recommendedName>
</protein>
<dbReference type="EMBL" id="SDMP01000002">
    <property type="protein sequence ID" value="RYR74348.1"/>
    <property type="molecule type" value="Genomic_DNA"/>
</dbReference>
<evidence type="ECO:0008006" key="3">
    <source>
        <dbReference type="Google" id="ProtNLM"/>
    </source>
</evidence>
<proteinExistence type="predicted"/>
<reference evidence="1 2" key="1">
    <citation type="submission" date="2019-01" db="EMBL/GenBank/DDBJ databases">
        <title>Sequencing of cultivated peanut Arachis hypogaea provides insights into genome evolution and oil improvement.</title>
        <authorList>
            <person name="Chen X."/>
        </authorList>
    </citation>
    <scope>NUCLEOTIDE SEQUENCE [LARGE SCALE GENOMIC DNA]</scope>
    <source>
        <strain evidence="2">cv. Fuhuasheng</strain>
        <tissue evidence="1">Leaves</tissue>
    </source>
</reference>
<dbReference type="AlphaFoldDB" id="A0A445EFZ3"/>
<name>A0A445EFZ3_ARAHY</name>
<evidence type="ECO:0000313" key="1">
    <source>
        <dbReference type="EMBL" id="RYR74348.1"/>
    </source>
</evidence>
<organism evidence="1 2">
    <name type="scientific">Arachis hypogaea</name>
    <name type="common">Peanut</name>
    <dbReference type="NCBI Taxonomy" id="3818"/>
    <lineage>
        <taxon>Eukaryota</taxon>
        <taxon>Viridiplantae</taxon>
        <taxon>Streptophyta</taxon>
        <taxon>Embryophyta</taxon>
        <taxon>Tracheophyta</taxon>
        <taxon>Spermatophyta</taxon>
        <taxon>Magnoliopsida</taxon>
        <taxon>eudicotyledons</taxon>
        <taxon>Gunneridae</taxon>
        <taxon>Pentapetalae</taxon>
        <taxon>rosids</taxon>
        <taxon>fabids</taxon>
        <taxon>Fabales</taxon>
        <taxon>Fabaceae</taxon>
        <taxon>Papilionoideae</taxon>
        <taxon>50 kb inversion clade</taxon>
        <taxon>dalbergioids sensu lato</taxon>
        <taxon>Dalbergieae</taxon>
        <taxon>Pterocarpus clade</taxon>
        <taxon>Arachis</taxon>
    </lineage>
</organism>
<comment type="caution">
    <text evidence="1">The sequence shown here is derived from an EMBL/GenBank/DDBJ whole genome shotgun (WGS) entry which is preliminary data.</text>
</comment>